<feature type="chain" id="PRO_5012648432" evidence="1">
    <location>
        <begin position="18"/>
        <end position="593"/>
    </location>
</feature>
<organism evidence="2 3">
    <name type="scientific">Chlamydomonas eustigma</name>
    <dbReference type="NCBI Taxonomy" id="1157962"/>
    <lineage>
        <taxon>Eukaryota</taxon>
        <taxon>Viridiplantae</taxon>
        <taxon>Chlorophyta</taxon>
        <taxon>core chlorophytes</taxon>
        <taxon>Chlorophyceae</taxon>
        <taxon>CS clade</taxon>
        <taxon>Chlamydomonadales</taxon>
        <taxon>Chlamydomonadaceae</taxon>
        <taxon>Chlamydomonas</taxon>
    </lineage>
</organism>
<feature type="signal peptide" evidence="1">
    <location>
        <begin position="1"/>
        <end position="17"/>
    </location>
</feature>
<protein>
    <submittedName>
        <fullName evidence="2">Uncharacterized protein</fullName>
    </submittedName>
</protein>
<evidence type="ECO:0000256" key="1">
    <source>
        <dbReference type="SAM" id="SignalP"/>
    </source>
</evidence>
<evidence type="ECO:0000313" key="2">
    <source>
        <dbReference type="EMBL" id="GAX84788.1"/>
    </source>
</evidence>
<accession>A0A250XP05</accession>
<name>A0A250XP05_9CHLO</name>
<evidence type="ECO:0000313" key="3">
    <source>
        <dbReference type="Proteomes" id="UP000232323"/>
    </source>
</evidence>
<dbReference type="Proteomes" id="UP000232323">
    <property type="component" value="Unassembled WGS sequence"/>
</dbReference>
<reference evidence="2 3" key="1">
    <citation type="submission" date="2017-08" db="EMBL/GenBank/DDBJ databases">
        <title>Acidophilic green algal genome provides insights into adaptation to an acidic environment.</title>
        <authorList>
            <person name="Hirooka S."/>
            <person name="Hirose Y."/>
            <person name="Kanesaki Y."/>
            <person name="Higuchi S."/>
            <person name="Fujiwara T."/>
            <person name="Onuma R."/>
            <person name="Era A."/>
            <person name="Ohbayashi R."/>
            <person name="Uzuka A."/>
            <person name="Nozaki H."/>
            <person name="Yoshikawa H."/>
            <person name="Miyagishima S.Y."/>
        </authorList>
    </citation>
    <scope>NUCLEOTIDE SEQUENCE [LARGE SCALE GENOMIC DNA]</scope>
    <source>
        <strain evidence="2 3">NIES-2499</strain>
    </source>
</reference>
<gene>
    <name evidence="2" type="ORF">CEUSTIGMA_g12209.t1</name>
</gene>
<sequence>MLVGIGWSIVLRAMVNSGTTVQTLCSHKKYGCVKAAQAALAKAFDQSRDKLSNVSSTLVEKMRQLTKSNDVVEGVLLALKLVYEHGKGVVAEDVTPLTIGWDAVQSILGSRDSCDTKKLTRAFQQLGRTESSSEKIIPFQNVTPENLLWSGVNLGNPMLTNAGKAFGKKRKAEVCPALRPTGPAVALLTFIGKMYQEMWMIARSNAANPIVDAISYNTQNCSTFFNLVHALSALALMLRLPSRPKDCMGTMDMMDIVWTSEAGSDRRVAVPISLARAIDLLNGDVVPVKQSVIVTSYVAKVKPNKNVNKQVQVEKFGFEWAKPEIDGIANGLVAILTAIKLCAWDIEDSKRGVRNFSRKYNGVLTGHLDDQSLAGVLSRQDEDGGCMVGYRMRHGIEGRALELLKDLPNDEWTRRFGHSNKSDLSSTSYGNLSKIKPMTPSISAEDVKRVPLSRKGKHIRVAISNARHIRDLTCVVPRESLVTKKAADTAVWLARRTLDTYTPPDNDRVLQDVFTKWKDTFGNLLPASFAPSAQDAALDHLKNSLKLTWRDMWAFLKANPIRLDVDLLTLDVNAELEERLRDVWKAPSDAVPE</sequence>
<keyword evidence="3" id="KW-1185">Reference proteome</keyword>
<proteinExistence type="predicted"/>
<comment type="caution">
    <text evidence="2">The sequence shown here is derived from an EMBL/GenBank/DDBJ whole genome shotgun (WGS) entry which is preliminary data.</text>
</comment>
<dbReference type="AlphaFoldDB" id="A0A250XP05"/>
<dbReference type="EMBL" id="BEGY01000135">
    <property type="protein sequence ID" value="GAX84788.1"/>
    <property type="molecule type" value="Genomic_DNA"/>
</dbReference>
<keyword evidence="1" id="KW-0732">Signal</keyword>